<dbReference type="HAMAP" id="MF_00048">
    <property type="entry name" value="UPF0102"/>
    <property type="match status" value="1"/>
</dbReference>
<proteinExistence type="inferred from homology"/>
<dbReference type="OrthoDB" id="9802516at2"/>
<dbReference type="NCBIfam" id="TIGR00252">
    <property type="entry name" value="YraN family protein"/>
    <property type="match status" value="1"/>
</dbReference>
<dbReference type="HOGENOM" id="CLU_115353_2_1_12"/>
<dbReference type="PANTHER" id="PTHR34039">
    <property type="entry name" value="UPF0102 PROTEIN YRAN"/>
    <property type="match status" value="1"/>
</dbReference>
<dbReference type="RefSeq" id="WP_013758065.1">
    <property type="nucleotide sequence ID" value="NC_015500.1"/>
</dbReference>
<dbReference type="SUPFAM" id="SSF52980">
    <property type="entry name" value="Restriction endonuclease-like"/>
    <property type="match status" value="1"/>
</dbReference>
<evidence type="ECO:0000313" key="3">
    <source>
        <dbReference type="EMBL" id="AEE16346.1"/>
    </source>
</evidence>
<dbReference type="AlphaFoldDB" id="F4LJ89"/>
<dbReference type="GO" id="GO:0003676">
    <property type="term" value="F:nucleic acid binding"/>
    <property type="evidence" value="ECO:0007669"/>
    <property type="project" value="InterPro"/>
</dbReference>
<evidence type="ECO:0000256" key="1">
    <source>
        <dbReference type="ARBA" id="ARBA00006738"/>
    </source>
</evidence>
<dbReference type="eggNOG" id="COG0792">
    <property type="taxonomic scope" value="Bacteria"/>
</dbReference>
<dbReference type="STRING" id="906968.Trebr_0910"/>
<accession>F4LJ89</accession>
<organism evidence="3 4">
    <name type="scientific">Treponema brennaborense (strain DSM 12168 / CIP 105900 / DD5/3)</name>
    <dbReference type="NCBI Taxonomy" id="906968"/>
    <lineage>
        <taxon>Bacteria</taxon>
        <taxon>Pseudomonadati</taxon>
        <taxon>Spirochaetota</taxon>
        <taxon>Spirochaetia</taxon>
        <taxon>Spirochaetales</taxon>
        <taxon>Treponemataceae</taxon>
        <taxon>Treponema</taxon>
    </lineage>
</organism>
<comment type="similarity">
    <text evidence="1 2">Belongs to the UPF0102 family.</text>
</comment>
<dbReference type="Proteomes" id="UP000006546">
    <property type="component" value="Chromosome"/>
</dbReference>
<dbReference type="Gene3D" id="3.40.1350.10">
    <property type="match status" value="1"/>
</dbReference>
<sequence length="136" mass="15497">MNWKNSSKINRSRGVPISTRSVGLDGENRAAAYLESAGYSVLFRNWRTRCGEIDIIARKGSVLVFAEVKTLPSGNVETLAHELGARKRKRIIETAKYFLAMYRQYNDSCIRFDVLVVDMPGFDPIYHIENAFSEFI</sequence>
<reference evidence="4" key="1">
    <citation type="submission" date="2011-04" db="EMBL/GenBank/DDBJ databases">
        <title>The complete genome of Treponema brennaborense DSM 12168.</title>
        <authorList>
            <person name="Lucas S."/>
            <person name="Han J."/>
            <person name="Lapidus A."/>
            <person name="Bruce D."/>
            <person name="Goodwin L."/>
            <person name="Pitluck S."/>
            <person name="Peters L."/>
            <person name="Kyrpides N."/>
            <person name="Mavromatis K."/>
            <person name="Ivanova N."/>
            <person name="Mikhailova N."/>
            <person name="Pagani I."/>
            <person name="Teshima H."/>
            <person name="Detter J.C."/>
            <person name="Tapia R."/>
            <person name="Han C."/>
            <person name="Land M."/>
            <person name="Hauser L."/>
            <person name="Markowitz V."/>
            <person name="Cheng J.-F."/>
            <person name="Hugenholtz P."/>
            <person name="Woyke T."/>
            <person name="Wu D."/>
            <person name="Gronow S."/>
            <person name="Wellnitz S."/>
            <person name="Brambilla E."/>
            <person name="Klenk H.-P."/>
            <person name="Eisen J.A."/>
        </authorList>
    </citation>
    <scope>NUCLEOTIDE SEQUENCE [LARGE SCALE GENOMIC DNA]</scope>
    <source>
        <strain evidence="4">DSM 12168 / CIP 105900 / DD5/3</strain>
    </source>
</reference>
<gene>
    <name evidence="3" type="ordered locus">Trebr_0910</name>
</gene>
<dbReference type="NCBIfam" id="NF009150">
    <property type="entry name" value="PRK12497.1-3"/>
    <property type="match status" value="1"/>
</dbReference>
<dbReference type="Pfam" id="PF02021">
    <property type="entry name" value="UPF0102"/>
    <property type="match status" value="1"/>
</dbReference>
<dbReference type="EMBL" id="CP002696">
    <property type="protein sequence ID" value="AEE16346.1"/>
    <property type="molecule type" value="Genomic_DNA"/>
</dbReference>
<keyword evidence="4" id="KW-1185">Reference proteome</keyword>
<protein>
    <recommendedName>
        <fullName evidence="2">UPF0102 protein Trebr_0910</fullName>
    </recommendedName>
</protein>
<dbReference type="InterPro" id="IPR011856">
    <property type="entry name" value="tRNA_endonuc-like_dom_sf"/>
</dbReference>
<dbReference type="InterPro" id="IPR003509">
    <property type="entry name" value="UPF0102_YraN-like"/>
</dbReference>
<name>F4LJ89_TREBD</name>
<dbReference type="PANTHER" id="PTHR34039:SF1">
    <property type="entry name" value="UPF0102 PROTEIN YRAN"/>
    <property type="match status" value="1"/>
</dbReference>
<evidence type="ECO:0000256" key="2">
    <source>
        <dbReference type="HAMAP-Rule" id="MF_00048"/>
    </source>
</evidence>
<dbReference type="KEGG" id="tbe:Trebr_0910"/>
<dbReference type="InterPro" id="IPR011335">
    <property type="entry name" value="Restrct_endonuc-II-like"/>
</dbReference>
<evidence type="ECO:0000313" key="4">
    <source>
        <dbReference type="Proteomes" id="UP000006546"/>
    </source>
</evidence>